<protein>
    <submittedName>
        <fullName evidence="1">Uncharacterized protein</fullName>
    </submittedName>
</protein>
<dbReference type="AlphaFoldDB" id="F8DYT1"/>
<gene>
    <name evidence="1" type="ordered locus">CRES_0561</name>
</gene>
<organism evidence="1 2">
    <name type="scientific">Corynebacterium resistens (strain DSM 45100 / JCM 12819 / GTC 2026 / SICGH 158)</name>
    <dbReference type="NCBI Taxonomy" id="662755"/>
    <lineage>
        <taxon>Bacteria</taxon>
        <taxon>Bacillati</taxon>
        <taxon>Actinomycetota</taxon>
        <taxon>Actinomycetes</taxon>
        <taxon>Mycobacteriales</taxon>
        <taxon>Corynebacteriaceae</taxon>
        <taxon>Corynebacterium</taxon>
    </lineage>
</organism>
<reference evidence="1 2" key="1">
    <citation type="journal article" date="2012" name="BMC Genomics">
        <title>Complete genome sequence, lifestyle, and multi-drug resistance of the human pathogen Corynebacterium resistens DSM 45100 isolated from blood samples of a leukemia patient.</title>
        <authorList>
            <person name="Schroder J."/>
            <person name="Maus I."/>
            <person name="Meyer K."/>
            <person name="Wordemann S."/>
            <person name="Blom J."/>
            <person name="Jaenicke S."/>
            <person name="Schneider J."/>
            <person name="Trost E."/>
            <person name="Tauch A."/>
        </authorList>
    </citation>
    <scope>NUCLEOTIDE SEQUENCE [LARGE SCALE GENOMIC DNA]</scope>
    <source>
        <strain evidence="2">DSM 45100 / JCM 12819 / CCUG 50093 / GTC 2026 / SICGH 158</strain>
    </source>
</reference>
<evidence type="ECO:0000313" key="2">
    <source>
        <dbReference type="Proteomes" id="UP000000492"/>
    </source>
</evidence>
<keyword evidence="2" id="KW-1185">Reference proteome</keyword>
<dbReference type="KEGG" id="crd:CRES_0561"/>
<proteinExistence type="predicted"/>
<evidence type="ECO:0000313" key="1">
    <source>
        <dbReference type="EMBL" id="AEI08923.1"/>
    </source>
</evidence>
<dbReference type="EMBL" id="CP002857">
    <property type="protein sequence ID" value="AEI08923.1"/>
    <property type="molecule type" value="Genomic_DNA"/>
</dbReference>
<dbReference type="Proteomes" id="UP000000492">
    <property type="component" value="Chromosome"/>
</dbReference>
<sequence length="59" mass="6526">MLGVACATGDSEMVKAARVAAKHLDAILRAMFLLVRLSYKCDRRTINVGDLEVMNNIFI</sequence>
<accession>F8DYT1</accession>
<name>F8DYT1_CORRG</name>
<dbReference type="HOGENOM" id="CLU_2952615_0_0_11"/>